<evidence type="ECO:0000313" key="3">
    <source>
        <dbReference type="RefSeq" id="XP_053755069.1"/>
    </source>
</evidence>
<name>A0A9W2V8X7_PANPR</name>
<feature type="region of interest" description="Disordered" evidence="1">
    <location>
        <begin position="266"/>
        <end position="285"/>
    </location>
</feature>
<proteinExistence type="predicted"/>
<dbReference type="GeneID" id="128775921"/>
<feature type="region of interest" description="Disordered" evidence="1">
    <location>
        <begin position="1"/>
        <end position="25"/>
    </location>
</feature>
<gene>
    <name evidence="3" type="primary">LOC128775921</name>
</gene>
<feature type="compositionally biased region" description="Gly residues" evidence="1">
    <location>
        <begin position="270"/>
        <end position="281"/>
    </location>
</feature>
<evidence type="ECO:0000256" key="1">
    <source>
        <dbReference type="SAM" id="MobiDB-lite"/>
    </source>
</evidence>
<keyword evidence="2" id="KW-1185">Reference proteome</keyword>
<accession>A0A9W2V8X7</accession>
<evidence type="ECO:0000313" key="2">
    <source>
        <dbReference type="Proteomes" id="UP001165780"/>
    </source>
</evidence>
<organism evidence="2 3">
    <name type="scientific">Panthera pardus</name>
    <name type="common">Leopard</name>
    <name type="synonym">Felis pardus</name>
    <dbReference type="NCBI Taxonomy" id="9691"/>
    <lineage>
        <taxon>Eukaryota</taxon>
        <taxon>Metazoa</taxon>
        <taxon>Chordata</taxon>
        <taxon>Craniata</taxon>
        <taxon>Vertebrata</taxon>
        <taxon>Euteleostomi</taxon>
        <taxon>Mammalia</taxon>
        <taxon>Eutheria</taxon>
        <taxon>Laurasiatheria</taxon>
        <taxon>Carnivora</taxon>
        <taxon>Feliformia</taxon>
        <taxon>Felidae</taxon>
        <taxon>Pantherinae</taxon>
        <taxon>Panthera</taxon>
    </lineage>
</organism>
<dbReference type="Proteomes" id="UP001165780">
    <property type="component" value="Unplaced"/>
</dbReference>
<sequence>MEWGRGRPRWPQPRVGHLPPPPPEPLSCLVQHGGDTFLLPFVPTAAPVPMPVPAPPLPGRSPPSSSPATLSLALPRPALCCGCPAPLRPHPGPDTLVALTSLLPKDPGVCFPSLPVRLSPVAPTTSPRCPALSHVPTLEQTLFKRVSFLPTSSPHPLLSTPTQNTAPPWPGLPACGLQCPAPPTPPPRSREASSAPLRAALACPLPHPHPAGHPRSWWVPDVLLAEALNGAVTVDVHGLRGRQRETRLLMCCWLCAHPALGCGKPPPASSGGGRTEGGAGTGVPSCGGALQLKSVLPQLPQANPGRTGTRRS</sequence>
<dbReference type="RefSeq" id="XP_053755069.1">
    <property type="nucleotide sequence ID" value="XM_053899094.1"/>
</dbReference>
<protein>
    <submittedName>
        <fullName evidence="3">Uncharacterized protein LOC128775921</fullName>
    </submittedName>
</protein>
<dbReference type="AlphaFoldDB" id="A0A9W2V8X7"/>
<reference evidence="3" key="1">
    <citation type="submission" date="2025-08" db="UniProtKB">
        <authorList>
            <consortium name="RefSeq"/>
        </authorList>
    </citation>
    <scope>IDENTIFICATION</scope>
    <source>
        <tissue evidence="3">Whole blood</tissue>
    </source>
</reference>